<evidence type="ECO:0000256" key="1">
    <source>
        <dbReference type="SAM" id="MobiDB-lite"/>
    </source>
</evidence>
<feature type="compositionally biased region" description="Polar residues" evidence="1">
    <location>
        <begin position="1"/>
        <end position="11"/>
    </location>
</feature>
<dbReference type="EMBL" id="JAAAHY010000041">
    <property type="protein sequence ID" value="KAF9968056.1"/>
    <property type="molecule type" value="Genomic_DNA"/>
</dbReference>
<name>A0A9P6JEE8_MORAP</name>
<keyword evidence="3" id="KW-1185">Reference proteome</keyword>
<reference evidence="2" key="1">
    <citation type="journal article" date="2020" name="Fungal Divers.">
        <title>Resolving the Mortierellaceae phylogeny through synthesis of multi-gene phylogenetics and phylogenomics.</title>
        <authorList>
            <person name="Vandepol N."/>
            <person name="Liber J."/>
            <person name="Desiro A."/>
            <person name="Na H."/>
            <person name="Kennedy M."/>
            <person name="Barry K."/>
            <person name="Grigoriev I.V."/>
            <person name="Miller A.N."/>
            <person name="O'Donnell K."/>
            <person name="Stajich J.E."/>
            <person name="Bonito G."/>
        </authorList>
    </citation>
    <scope>NUCLEOTIDE SEQUENCE</scope>
    <source>
        <strain evidence="2">CK1249</strain>
    </source>
</reference>
<organism evidence="2 3">
    <name type="scientific">Mortierella alpina</name>
    <name type="common">Oleaginous fungus</name>
    <name type="synonym">Mortierella renispora</name>
    <dbReference type="NCBI Taxonomy" id="64518"/>
    <lineage>
        <taxon>Eukaryota</taxon>
        <taxon>Fungi</taxon>
        <taxon>Fungi incertae sedis</taxon>
        <taxon>Mucoromycota</taxon>
        <taxon>Mortierellomycotina</taxon>
        <taxon>Mortierellomycetes</taxon>
        <taxon>Mortierellales</taxon>
        <taxon>Mortierellaceae</taxon>
        <taxon>Mortierella</taxon>
    </lineage>
</organism>
<sequence>MSTSSSPTLDTSKNEEPEEEEENVFLNIDGYDFHDPLERAELRPQHIPIDANFNAFRWYLREHKDKENRILGSSNVQPPITVDVGAPWKCSIALDERIPTGWFSIIIGASFKNVVELDCMAIRVSHQAIYFDPAIEVNFPSHPHFATQNGVGVQD</sequence>
<feature type="region of interest" description="Disordered" evidence="1">
    <location>
        <begin position="1"/>
        <end position="22"/>
    </location>
</feature>
<comment type="caution">
    <text evidence="2">The sequence shown here is derived from an EMBL/GenBank/DDBJ whole genome shotgun (WGS) entry which is preliminary data.</text>
</comment>
<evidence type="ECO:0000313" key="2">
    <source>
        <dbReference type="EMBL" id="KAF9968056.1"/>
    </source>
</evidence>
<dbReference type="Proteomes" id="UP000738359">
    <property type="component" value="Unassembled WGS sequence"/>
</dbReference>
<proteinExistence type="predicted"/>
<dbReference type="AlphaFoldDB" id="A0A9P6JEE8"/>
<evidence type="ECO:0000313" key="3">
    <source>
        <dbReference type="Proteomes" id="UP000738359"/>
    </source>
</evidence>
<protein>
    <submittedName>
        <fullName evidence="2">Uncharacterized protein</fullName>
    </submittedName>
</protein>
<gene>
    <name evidence="2" type="ORF">BGZ70_006970</name>
</gene>
<accession>A0A9P6JEE8</accession>